<evidence type="ECO:0000259" key="8">
    <source>
        <dbReference type="Pfam" id="PF00394"/>
    </source>
</evidence>
<feature type="domain" description="Plastocyanin-like" evidence="9">
    <location>
        <begin position="452"/>
        <end position="569"/>
    </location>
</feature>
<dbReference type="Pfam" id="PF00394">
    <property type="entry name" value="Cu-oxidase"/>
    <property type="match status" value="1"/>
</dbReference>
<dbReference type="FunFam" id="2.60.40.420:FF:000038">
    <property type="entry name" value="Extracellular dihydrogeodin oxidase/laccase"/>
    <property type="match status" value="1"/>
</dbReference>
<proteinExistence type="inferred from homology"/>
<protein>
    <submittedName>
        <fullName evidence="11">Multicopper oxidase-domain-containing protein</fullName>
    </submittedName>
</protein>
<dbReference type="InterPro" id="IPR001117">
    <property type="entry name" value="Cu-oxidase_2nd"/>
</dbReference>
<keyword evidence="5" id="KW-0560">Oxidoreductase</keyword>
<keyword evidence="2" id="KW-0479">Metal-binding</keyword>
<dbReference type="CDD" id="cd13901">
    <property type="entry name" value="CuRO_3_MaLCC_like"/>
    <property type="match status" value="1"/>
</dbReference>
<dbReference type="GO" id="GO:0005507">
    <property type="term" value="F:copper ion binding"/>
    <property type="evidence" value="ECO:0007669"/>
    <property type="project" value="InterPro"/>
</dbReference>
<dbReference type="InterPro" id="IPR002355">
    <property type="entry name" value="Cu_oxidase_Cu_BS"/>
</dbReference>
<dbReference type="Gene3D" id="2.60.40.420">
    <property type="entry name" value="Cupredoxins - blue copper proteins"/>
    <property type="match status" value="3"/>
</dbReference>
<evidence type="ECO:0000256" key="5">
    <source>
        <dbReference type="ARBA" id="ARBA00023002"/>
    </source>
</evidence>
<evidence type="ECO:0000256" key="3">
    <source>
        <dbReference type="ARBA" id="ARBA00022729"/>
    </source>
</evidence>
<evidence type="ECO:0000259" key="9">
    <source>
        <dbReference type="Pfam" id="PF07731"/>
    </source>
</evidence>
<dbReference type="SUPFAM" id="SSF49503">
    <property type="entry name" value="Cupredoxins"/>
    <property type="match status" value="3"/>
</dbReference>
<name>A0A9P8W1K7_9HYPO</name>
<dbReference type="InterPro" id="IPR011706">
    <property type="entry name" value="Cu-oxidase_C"/>
</dbReference>
<comment type="caution">
    <text evidence="11">The sequence shown here is derived from an EMBL/GenBank/DDBJ whole genome shotgun (WGS) entry which is preliminary data.</text>
</comment>
<dbReference type="GO" id="GO:0016491">
    <property type="term" value="F:oxidoreductase activity"/>
    <property type="evidence" value="ECO:0007669"/>
    <property type="project" value="UniProtKB-KW"/>
</dbReference>
<feature type="domain" description="Plastocyanin-like" evidence="10">
    <location>
        <begin position="95"/>
        <end position="209"/>
    </location>
</feature>
<dbReference type="InterPro" id="IPR008972">
    <property type="entry name" value="Cupredoxin"/>
</dbReference>
<evidence type="ECO:0000256" key="4">
    <source>
        <dbReference type="ARBA" id="ARBA00022737"/>
    </source>
</evidence>
<feature type="domain" description="Plastocyanin-like" evidence="8">
    <location>
        <begin position="221"/>
        <end position="378"/>
    </location>
</feature>
<accession>A0A9P8W1K7</accession>
<evidence type="ECO:0000259" key="10">
    <source>
        <dbReference type="Pfam" id="PF07732"/>
    </source>
</evidence>
<sequence length="603" mass="66906">MGNTASAQGDVPGTHLAARANHINRYSPHNLGGSWPQSRTNGKSVLGTEDAPTLPYFLTNNPTPNGFPWSKRNAFTNYYKDHPNTGVIRSYDFTISRGKIAPDGYEIDGLLVNGGFPGPTIEANWGDTIQVTVHNDVDDEGVALHWHGFLQTRTPWEDGVPGITQCPIAPGKSFTYQFIAELYGSSWYHSHYSAQYAAGLIGPIVIHGPREHRDYDVDVGPILLNDWYHTPYMDLVETVMAANGPGIVFSDNNLINGKNNFNCSTLPADDKTTCNSAAGLSKFTFKRGKTHRLRLINSGAEALQRFSIDGHTMKVIAYDYIQIQPYDTKVVTLGIGQRADVLVKANGKLNSYWMRANISAPCSLARNTNALAAIYYDKADQTKQPQSTAWDVPDPATCVNDDLATTKPLMKVPLPNAELTYDLEIELFKNDSGVNLFKFDGVDFRTNYNSPTLLLSKLGETDFKEQWNVRNVGKAKSVRLNIINNTPIPHPMHMHGFNMYILNEGDGAWDGTIVNRNNPMRRDVIQVRGNGHVVVQFDAATNPGVWPLHCHIAWHVSAGLLIQFLTQPAQVKNYRIPNTIAQTCRDWGKWTLTNIPVQIDSGL</sequence>
<organism evidence="11 12">
    <name type="scientific">Thelonectria olida</name>
    <dbReference type="NCBI Taxonomy" id="1576542"/>
    <lineage>
        <taxon>Eukaryota</taxon>
        <taxon>Fungi</taxon>
        <taxon>Dikarya</taxon>
        <taxon>Ascomycota</taxon>
        <taxon>Pezizomycotina</taxon>
        <taxon>Sordariomycetes</taxon>
        <taxon>Hypocreomycetidae</taxon>
        <taxon>Hypocreales</taxon>
        <taxon>Nectriaceae</taxon>
        <taxon>Thelonectria</taxon>
    </lineage>
</organism>
<dbReference type="PROSITE" id="PS00080">
    <property type="entry name" value="MULTICOPPER_OXIDASE2"/>
    <property type="match status" value="1"/>
</dbReference>
<reference evidence="11 12" key="1">
    <citation type="journal article" date="2021" name="Nat. Commun.">
        <title>Genetic determinants of endophytism in the Arabidopsis root mycobiome.</title>
        <authorList>
            <person name="Mesny F."/>
            <person name="Miyauchi S."/>
            <person name="Thiergart T."/>
            <person name="Pickel B."/>
            <person name="Atanasova L."/>
            <person name="Karlsson M."/>
            <person name="Huettel B."/>
            <person name="Barry K.W."/>
            <person name="Haridas S."/>
            <person name="Chen C."/>
            <person name="Bauer D."/>
            <person name="Andreopoulos W."/>
            <person name="Pangilinan J."/>
            <person name="LaButti K."/>
            <person name="Riley R."/>
            <person name="Lipzen A."/>
            <person name="Clum A."/>
            <person name="Drula E."/>
            <person name="Henrissat B."/>
            <person name="Kohler A."/>
            <person name="Grigoriev I.V."/>
            <person name="Martin F.M."/>
            <person name="Hacquard S."/>
        </authorList>
    </citation>
    <scope>NUCLEOTIDE SEQUENCE [LARGE SCALE GENOMIC DNA]</scope>
    <source>
        <strain evidence="11 12">MPI-CAGE-CH-0241</strain>
    </source>
</reference>
<gene>
    <name evidence="11" type="ORF">B0T10DRAFT_564107</name>
</gene>
<keyword evidence="4" id="KW-0677">Repeat</keyword>
<dbReference type="Pfam" id="PF07731">
    <property type="entry name" value="Cu-oxidase_2"/>
    <property type="match status" value="1"/>
</dbReference>
<dbReference type="Proteomes" id="UP000777438">
    <property type="component" value="Unassembled WGS sequence"/>
</dbReference>
<evidence type="ECO:0000256" key="2">
    <source>
        <dbReference type="ARBA" id="ARBA00022723"/>
    </source>
</evidence>
<comment type="similarity">
    <text evidence="1">Belongs to the multicopper oxidase family.</text>
</comment>
<keyword evidence="6" id="KW-0186">Copper</keyword>
<dbReference type="EMBL" id="JAGPYM010000018">
    <property type="protein sequence ID" value="KAH6885321.1"/>
    <property type="molecule type" value="Genomic_DNA"/>
</dbReference>
<evidence type="ECO:0000256" key="6">
    <source>
        <dbReference type="ARBA" id="ARBA00023008"/>
    </source>
</evidence>
<dbReference type="InterPro" id="IPR011707">
    <property type="entry name" value="Cu-oxidase-like_N"/>
</dbReference>
<dbReference type="AlphaFoldDB" id="A0A9P8W1K7"/>
<dbReference type="InterPro" id="IPR033138">
    <property type="entry name" value="Cu_oxidase_CS"/>
</dbReference>
<dbReference type="InterPro" id="IPR045087">
    <property type="entry name" value="Cu-oxidase_fam"/>
</dbReference>
<dbReference type="CDD" id="cd13880">
    <property type="entry name" value="CuRO_2_MaLCC_like"/>
    <property type="match status" value="1"/>
</dbReference>
<keyword evidence="7" id="KW-0325">Glycoprotein</keyword>
<evidence type="ECO:0000313" key="12">
    <source>
        <dbReference type="Proteomes" id="UP000777438"/>
    </source>
</evidence>
<dbReference type="PANTHER" id="PTHR11709:SF145">
    <property type="entry name" value="LCC1"/>
    <property type="match status" value="1"/>
</dbReference>
<dbReference type="OrthoDB" id="2121828at2759"/>
<keyword evidence="3" id="KW-0732">Signal</keyword>
<evidence type="ECO:0000256" key="7">
    <source>
        <dbReference type="ARBA" id="ARBA00023180"/>
    </source>
</evidence>
<dbReference type="CDD" id="cd13854">
    <property type="entry name" value="CuRO_1_MaLCC_like"/>
    <property type="match status" value="1"/>
</dbReference>
<dbReference type="PANTHER" id="PTHR11709">
    <property type="entry name" value="MULTI-COPPER OXIDASE"/>
    <property type="match status" value="1"/>
</dbReference>
<dbReference type="Pfam" id="PF07732">
    <property type="entry name" value="Cu-oxidase_3"/>
    <property type="match status" value="1"/>
</dbReference>
<dbReference type="FunFam" id="2.60.40.420:FF:000021">
    <property type="entry name" value="Extracellular dihydrogeodin oxidase/laccase"/>
    <property type="match status" value="1"/>
</dbReference>
<dbReference type="PROSITE" id="PS00079">
    <property type="entry name" value="MULTICOPPER_OXIDASE1"/>
    <property type="match status" value="1"/>
</dbReference>
<evidence type="ECO:0000256" key="1">
    <source>
        <dbReference type="ARBA" id="ARBA00010609"/>
    </source>
</evidence>
<evidence type="ECO:0000313" key="11">
    <source>
        <dbReference type="EMBL" id="KAH6885321.1"/>
    </source>
</evidence>
<keyword evidence="12" id="KW-1185">Reference proteome</keyword>